<dbReference type="Proteomes" id="UP000182347">
    <property type="component" value="Unassembled WGS sequence"/>
</dbReference>
<dbReference type="PANTHER" id="PTHR45947">
    <property type="entry name" value="SULFOQUINOVOSYL TRANSFERASE SQD2"/>
    <property type="match status" value="1"/>
</dbReference>
<feature type="domain" description="Glycosyl transferase family 1" evidence="1">
    <location>
        <begin position="236"/>
        <end position="389"/>
    </location>
</feature>
<dbReference type="STRING" id="482461.SAMN05216244_2917"/>
<dbReference type="SUPFAM" id="SSF53756">
    <property type="entry name" value="UDP-Glycosyltransferase/glycogen phosphorylase"/>
    <property type="match status" value="1"/>
</dbReference>
<evidence type="ECO:0000259" key="1">
    <source>
        <dbReference type="Pfam" id="PF00534"/>
    </source>
</evidence>
<dbReference type="Pfam" id="PF00534">
    <property type="entry name" value="Glycos_transf_1"/>
    <property type="match status" value="1"/>
</dbReference>
<dbReference type="AlphaFoldDB" id="A0A1G9U9G3"/>
<accession>A0A1G9U9G3</accession>
<evidence type="ECO:0000313" key="3">
    <source>
        <dbReference type="EMBL" id="SDM56354.1"/>
    </source>
</evidence>
<dbReference type="GO" id="GO:0016758">
    <property type="term" value="F:hexosyltransferase activity"/>
    <property type="evidence" value="ECO:0007669"/>
    <property type="project" value="TreeGrafter"/>
</dbReference>
<evidence type="ECO:0000313" key="4">
    <source>
        <dbReference type="Proteomes" id="UP000182347"/>
    </source>
</evidence>
<name>A0A1G9U9G3_9BACI</name>
<evidence type="ECO:0000259" key="2">
    <source>
        <dbReference type="Pfam" id="PF13439"/>
    </source>
</evidence>
<sequence>MKKNIWIFNHYATKMYKDQAGRHYWFCENLIKDGFNPTIFCATTIHNSAETISTNDHKFISDKTNEVPFVFVQTPKYKGNGKQRIKNMVAFYKNLFPVAKEYSKQHGTPDIILASSVHPLTMVAGIKIAKKYRVPCICEVRDLWPETLVAYDSIKKNSLPSKLLYLGEKWIYKKADKIIFTMEGGIDYIKNKKWDLDSGGPIDLNKVFHVNNGVDLKTFKENKERNIINDDDLNCKETFKVIYTGSIGKANNVKKIVNIAKVISDTGNNKIRFLIYGDGIQKEELETYCDKKNLRNIKFKGFVEKNKIPYILSKSNLNIFHFEQNSLKKYGASLNKMFEYFASGKPILSDCEFGYDLIKKHKSGIVVDNGSAEQLANEIIRFSNMTKSEYDLYCNNAYNLAKEYDFRMLTTHLEKIL</sequence>
<dbReference type="EMBL" id="FNHF01000003">
    <property type="protein sequence ID" value="SDM56354.1"/>
    <property type="molecule type" value="Genomic_DNA"/>
</dbReference>
<keyword evidence="4" id="KW-1185">Reference proteome</keyword>
<dbReference type="RefSeq" id="WP_074599984.1">
    <property type="nucleotide sequence ID" value="NZ_FNHF01000003.1"/>
</dbReference>
<dbReference type="CDD" id="cd03794">
    <property type="entry name" value="GT4_WbuB-like"/>
    <property type="match status" value="1"/>
</dbReference>
<dbReference type="Pfam" id="PF13439">
    <property type="entry name" value="Glyco_transf_4"/>
    <property type="match status" value="1"/>
</dbReference>
<keyword evidence="3" id="KW-0808">Transferase</keyword>
<reference evidence="4" key="1">
    <citation type="submission" date="2016-10" db="EMBL/GenBank/DDBJ databases">
        <authorList>
            <person name="Varghese N."/>
            <person name="Submissions S."/>
        </authorList>
    </citation>
    <scope>NUCLEOTIDE SEQUENCE [LARGE SCALE GENOMIC DNA]</scope>
    <source>
        <strain evidence="4">CGMCC 1.6199</strain>
    </source>
</reference>
<dbReference type="InterPro" id="IPR001296">
    <property type="entry name" value="Glyco_trans_1"/>
</dbReference>
<proteinExistence type="predicted"/>
<protein>
    <submittedName>
        <fullName evidence="3">Glycosyltransferase involved in cell wall bisynthesis</fullName>
    </submittedName>
</protein>
<dbReference type="Gene3D" id="3.40.50.2000">
    <property type="entry name" value="Glycogen Phosphorylase B"/>
    <property type="match status" value="2"/>
</dbReference>
<dbReference type="OrthoDB" id="9811902at2"/>
<gene>
    <name evidence="3" type="ORF">SAMN05216244_2917</name>
</gene>
<dbReference type="PANTHER" id="PTHR45947:SF3">
    <property type="entry name" value="SULFOQUINOVOSYL TRANSFERASE SQD2"/>
    <property type="match status" value="1"/>
</dbReference>
<organism evidence="3 4">
    <name type="scientific">Sediminibacillus halophilus</name>
    <dbReference type="NCBI Taxonomy" id="482461"/>
    <lineage>
        <taxon>Bacteria</taxon>
        <taxon>Bacillati</taxon>
        <taxon>Bacillota</taxon>
        <taxon>Bacilli</taxon>
        <taxon>Bacillales</taxon>
        <taxon>Bacillaceae</taxon>
        <taxon>Sediminibacillus</taxon>
    </lineage>
</organism>
<feature type="domain" description="Glycosyltransferase subfamily 4-like N-terminal" evidence="2">
    <location>
        <begin position="27"/>
        <end position="216"/>
    </location>
</feature>
<dbReference type="InterPro" id="IPR050194">
    <property type="entry name" value="Glycosyltransferase_grp1"/>
</dbReference>
<dbReference type="InterPro" id="IPR028098">
    <property type="entry name" value="Glyco_trans_4-like_N"/>
</dbReference>